<dbReference type="Proteomes" id="UP000077266">
    <property type="component" value="Unassembled WGS sequence"/>
</dbReference>
<evidence type="ECO:0000313" key="4">
    <source>
        <dbReference type="Proteomes" id="UP000077266"/>
    </source>
</evidence>
<dbReference type="PANTHER" id="PTHR47524:SF1">
    <property type="entry name" value="20S RRNA ACCUMULATION PROTEIN 4"/>
    <property type="match status" value="1"/>
</dbReference>
<feature type="compositionally biased region" description="Basic and acidic residues" evidence="1">
    <location>
        <begin position="126"/>
        <end position="137"/>
    </location>
</feature>
<feature type="compositionally biased region" description="Polar residues" evidence="1">
    <location>
        <begin position="149"/>
        <end position="159"/>
    </location>
</feature>
<dbReference type="STRING" id="1314781.A0A165H8K3"/>
<dbReference type="InterPro" id="IPR007320">
    <property type="entry name" value="PDCD2_C"/>
</dbReference>
<dbReference type="PANTHER" id="PTHR47524">
    <property type="entry name" value="20S RRNA ACCUMULATION PROTEIN 4"/>
    <property type="match status" value="1"/>
</dbReference>
<gene>
    <name evidence="3" type="ORF">EXIGLDRAFT_675912</name>
</gene>
<dbReference type="Pfam" id="PF04194">
    <property type="entry name" value="PDCD2_C"/>
    <property type="match status" value="1"/>
</dbReference>
<keyword evidence="4" id="KW-1185">Reference proteome</keyword>
<dbReference type="InParanoid" id="A0A165H8K3"/>
<reference evidence="3 4" key="1">
    <citation type="journal article" date="2016" name="Mol. Biol. Evol.">
        <title>Comparative Genomics of Early-Diverging Mushroom-Forming Fungi Provides Insights into the Origins of Lignocellulose Decay Capabilities.</title>
        <authorList>
            <person name="Nagy L.G."/>
            <person name="Riley R."/>
            <person name="Tritt A."/>
            <person name="Adam C."/>
            <person name="Daum C."/>
            <person name="Floudas D."/>
            <person name="Sun H."/>
            <person name="Yadav J.S."/>
            <person name="Pangilinan J."/>
            <person name="Larsson K.H."/>
            <person name="Matsuura K."/>
            <person name="Barry K."/>
            <person name="Labutti K."/>
            <person name="Kuo R."/>
            <person name="Ohm R.A."/>
            <person name="Bhattacharya S.S."/>
            <person name="Shirouzu T."/>
            <person name="Yoshinaga Y."/>
            <person name="Martin F.M."/>
            <person name="Grigoriev I.V."/>
            <person name="Hibbett D.S."/>
        </authorList>
    </citation>
    <scope>NUCLEOTIDE SEQUENCE [LARGE SCALE GENOMIC DNA]</scope>
    <source>
        <strain evidence="3 4">HHB12029</strain>
    </source>
</reference>
<evidence type="ECO:0000259" key="2">
    <source>
        <dbReference type="Pfam" id="PF04194"/>
    </source>
</evidence>
<evidence type="ECO:0000256" key="1">
    <source>
        <dbReference type="SAM" id="MobiDB-lite"/>
    </source>
</evidence>
<dbReference type="EMBL" id="KV426024">
    <property type="protein sequence ID" value="KZV91606.1"/>
    <property type="molecule type" value="Genomic_DNA"/>
</dbReference>
<protein>
    <recommendedName>
        <fullName evidence="2">Programmed cell death protein 2 C-terminal domain-containing protein</fullName>
    </recommendedName>
</protein>
<proteinExistence type="predicted"/>
<dbReference type="GO" id="GO:0005737">
    <property type="term" value="C:cytoplasm"/>
    <property type="evidence" value="ECO:0007669"/>
    <property type="project" value="InterPro"/>
</dbReference>
<name>A0A165H8K3_EXIGL</name>
<feature type="compositionally biased region" description="Acidic residues" evidence="1">
    <location>
        <begin position="173"/>
        <end position="198"/>
    </location>
</feature>
<evidence type="ECO:0000313" key="3">
    <source>
        <dbReference type="EMBL" id="KZV91606.1"/>
    </source>
</evidence>
<dbReference type="AlphaFoldDB" id="A0A165H8K3"/>
<accession>A0A165H8K3</accession>
<sequence length="442" mass="48482">MSSSDEYTDSEDELESGVQTTVQLGMPDGAMDNDTHLRNPTYSRFGGQPVLLTAHQPPADVSACKNCSQPMELCAQLWCPLENSPLDRVMYMWACSRGTCQRKPGSVRAWRAVRYNAKYAEKLEVKRKQREEKDAAKAKAKQPKAPSGNPFSMSSAETASSGLGDKIFGGGFGDDDDDGEGSSGDESDEGTASEDEDAAAAATAALEDLKLDEGTPRPWLSLTPYAPLYVKSVGEYLPASAKESDAKDGLDDDFSGGKEDKELKWAMEAYEQSMKLDSLFERFIKRVSLEPQQGVRYDFGGTPLPYQADKIYDELFPSTPAPGTAVAVTRAEFAANTAAPKRPYDPSRLPRCPHCDAPRTFECQLMPSIINFLKSSKTSATQTEEERKAEIERVLTKKGVTDARSGMEWGTCMVFSCSADCSSGKEPIAVWREEHVLVQWDE</sequence>
<dbReference type="GO" id="GO:0030490">
    <property type="term" value="P:maturation of SSU-rRNA"/>
    <property type="evidence" value="ECO:0007669"/>
    <property type="project" value="TreeGrafter"/>
</dbReference>
<organism evidence="3 4">
    <name type="scientific">Exidia glandulosa HHB12029</name>
    <dbReference type="NCBI Taxonomy" id="1314781"/>
    <lineage>
        <taxon>Eukaryota</taxon>
        <taxon>Fungi</taxon>
        <taxon>Dikarya</taxon>
        <taxon>Basidiomycota</taxon>
        <taxon>Agaricomycotina</taxon>
        <taxon>Agaricomycetes</taxon>
        <taxon>Auriculariales</taxon>
        <taxon>Exidiaceae</taxon>
        <taxon>Exidia</taxon>
    </lineage>
</organism>
<dbReference type="OrthoDB" id="443682at2759"/>
<feature type="region of interest" description="Disordered" evidence="1">
    <location>
        <begin position="126"/>
        <end position="200"/>
    </location>
</feature>
<dbReference type="FunCoup" id="A0A165H8K3">
    <property type="interactions" value="518"/>
</dbReference>
<feature type="region of interest" description="Disordered" evidence="1">
    <location>
        <begin position="24"/>
        <end position="44"/>
    </location>
</feature>
<feature type="domain" description="Programmed cell death protein 2 C-terminal" evidence="2">
    <location>
        <begin position="277"/>
        <end position="440"/>
    </location>
</feature>